<dbReference type="CDD" id="cd01949">
    <property type="entry name" value="GGDEF"/>
    <property type="match status" value="1"/>
</dbReference>
<dbReference type="SUPFAM" id="SSF141868">
    <property type="entry name" value="EAL domain-like"/>
    <property type="match status" value="1"/>
</dbReference>
<dbReference type="PROSITE" id="PS50112">
    <property type="entry name" value="PAS"/>
    <property type="match status" value="2"/>
</dbReference>
<feature type="domain" description="EAL" evidence="3">
    <location>
        <begin position="425"/>
        <end position="679"/>
    </location>
</feature>
<evidence type="ECO:0000259" key="4">
    <source>
        <dbReference type="PROSITE" id="PS50887"/>
    </source>
</evidence>
<dbReference type="Gene3D" id="3.20.20.450">
    <property type="entry name" value="EAL domain"/>
    <property type="match status" value="1"/>
</dbReference>
<dbReference type="InterPro" id="IPR052155">
    <property type="entry name" value="Biofilm_reg_signaling"/>
</dbReference>
<dbReference type="Proteomes" id="UP000295632">
    <property type="component" value="Unassembled WGS sequence"/>
</dbReference>
<dbReference type="InterPro" id="IPR000014">
    <property type="entry name" value="PAS"/>
</dbReference>
<dbReference type="AlphaFoldDB" id="A0A4V3D5K3"/>
<dbReference type="PROSITE" id="PS50883">
    <property type="entry name" value="EAL"/>
    <property type="match status" value="1"/>
</dbReference>
<dbReference type="SMART" id="SM00091">
    <property type="entry name" value="PAS"/>
    <property type="match status" value="2"/>
</dbReference>
<dbReference type="InterPro" id="IPR043128">
    <property type="entry name" value="Rev_trsase/Diguanyl_cyclase"/>
</dbReference>
<dbReference type="PROSITE" id="PS50113">
    <property type="entry name" value="PAC"/>
    <property type="match status" value="2"/>
</dbReference>
<dbReference type="InterPro" id="IPR035919">
    <property type="entry name" value="EAL_sf"/>
</dbReference>
<keyword evidence="6" id="KW-1185">Reference proteome</keyword>
<evidence type="ECO:0000259" key="3">
    <source>
        <dbReference type="PROSITE" id="PS50883"/>
    </source>
</evidence>
<dbReference type="Pfam" id="PF13426">
    <property type="entry name" value="PAS_9"/>
    <property type="match status" value="2"/>
</dbReference>
<dbReference type="PANTHER" id="PTHR44757">
    <property type="entry name" value="DIGUANYLATE CYCLASE DGCP"/>
    <property type="match status" value="1"/>
</dbReference>
<proteinExistence type="predicted"/>
<dbReference type="InterPro" id="IPR029787">
    <property type="entry name" value="Nucleotide_cyclase"/>
</dbReference>
<dbReference type="CDD" id="cd01948">
    <property type="entry name" value="EAL"/>
    <property type="match status" value="1"/>
</dbReference>
<dbReference type="InterPro" id="IPR001633">
    <property type="entry name" value="EAL_dom"/>
</dbReference>
<dbReference type="Pfam" id="PF00563">
    <property type="entry name" value="EAL"/>
    <property type="match status" value="1"/>
</dbReference>
<organism evidence="5 6">
    <name type="scientific">Aureibacillus halotolerans</name>
    <dbReference type="NCBI Taxonomy" id="1508390"/>
    <lineage>
        <taxon>Bacteria</taxon>
        <taxon>Bacillati</taxon>
        <taxon>Bacillota</taxon>
        <taxon>Bacilli</taxon>
        <taxon>Bacillales</taxon>
        <taxon>Bacillaceae</taxon>
        <taxon>Aureibacillus</taxon>
    </lineage>
</organism>
<feature type="domain" description="PAC" evidence="2">
    <location>
        <begin position="76"/>
        <end position="130"/>
    </location>
</feature>
<accession>A0A4V3D5K3</accession>
<feature type="domain" description="GGDEF" evidence="4">
    <location>
        <begin position="284"/>
        <end position="416"/>
    </location>
</feature>
<dbReference type="FunFam" id="3.20.20.450:FF:000001">
    <property type="entry name" value="Cyclic di-GMP phosphodiesterase yahA"/>
    <property type="match status" value="1"/>
</dbReference>
<dbReference type="SMART" id="SM00267">
    <property type="entry name" value="GGDEF"/>
    <property type="match status" value="1"/>
</dbReference>
<reference evidence="5 6" key="1">
    <citation type="submission" date="2019-03" db="EMBL/GenBank/DDBJ databases">
        <title>Genomic Encyclopedia of Type Strains, Phase IV (KMG-IV): sequencing the most valuable type-strain genomes for metagenomic binning, comparative biology and taxonomic classification.</title>
        <authorList>
            <person name="Goeker M."/>
        </authorList>
    </citation>
    <scope>NUCLEOTIDE SEQUENCE [LARGE SCALE GENOMIC DNA]</scope>
    <source>
        <strain evidence="5 6">DSM 28697</strain>
    </source>
</reference>
<evidence type="ECO:0000313" key="6">
    <source>
        <dbReference type="Proteomes" id="UP000295632"/>
    </source>
</evidence>
<comment type="caution">
    <text evidence="5">The sequence shown here is derived from an EMBL/GenBank/DDBJ whole genome shotgun (WGS) entry which is preliminary data.</text>
</comment>
<dbReference type="SMART" id="SM00052">
    <property type="entry name" value="EAL"/>
    <property type="match status" value="1"/>
</dbReference>
<evidence type="ECO:0000259" key="1">
    <source>
        <dbReference type="PROSITE" id="PS50112"/>
    </source>
</evidence>
<feature type="domain" description="PAS" evidence="1">
    <location>
        <begin position="133"/>
        <end position="173"/>
    </location>
</feature>
<dbReference type="InterPro" id="IPR012226">
    <property type="entry name" value="Diguanyl_cyclase/Pdiesterase"/>
</dbReference>
<dbReference type="InterPro" id="IPR000700">
    <property type="entry name" value="PAS-assoc_C"/>
</dbReference>
<evidence type="ECO:0000313" key="5">
    <source>
        <dbReference type="EMBL" id="TDQ40317.1"/>
    </source>
</evidence>
<protein>
    <submittedName>
        <fullName evidence="5">PAS domain S-box-containing protein/diguanylate cyclase (GGDEF)-like protein</fullName>
    </submittedName>
</protein>
<dbReference type="OrthoDB" id="9759607at2"/>
<dbReference type="NCBIfam" id="TIGR00254">
    <property type="entry name" value="GGDEF"/>
    <property type="match status" value="1"/>
</dbReference>
<dbReference type="NCBIfam" id="TIGR00229">
    <property type="entry name" value="sensory_box"/>
    <property type="match status" value="2"/>
</dbReference>
<evidence type="ECO:0000259" key="2">
    <source>
        <dbReference type="PROSITE" id="PS50113"/>
    </source>
</evidence>
<dbReference type="PROSITE" id="PS50887">
    <property type="entry name" value="GGDEF"/>
    <property type="match status" value="1"/>
</dbReference>
<gene>
    <name evidence="5" type="ORF">EV213_10633</name>
</gene>
<dbReference type="SMART" id="SM00086">
    <property type="entry name" value="PAC"/>
    <property type="match status" value="2"/>
</dbReference>
<dbReference type="RefSeq" id="WP_133580143.1">
    <property type="nucleotide sequence ID" value="NZ_SNYJ01000006.1"/>
</dbReference>
<dbReference type="PIRSF" id="PIRSF005925">
    <property type="entry name" value="Dos"/>
    <property type="match status" value="1"/>
</dbReference>
<feature type="domain" description="PAC" evidence="2">
    <location>
        <begin position="200"/>
        <end position="252"/>
    </location>
</feature>
<dbReference type="InterPro" id="IPR001610">
    <property type="entry name" value="PAC"/>
</dbReference>
<dbReference type="Gene3D" id="3.30.450.20">
    <property type="entry name" value="PAS domain"/>
    <property type="match status" value="2"/>
</dbReference>
<dbReference type="InterPro" id="IPR035965">
    <property type="entry name" value="PAS-like_dom_sf"/>
</dbReference>
<dbReference type="Pfam" id="PF00990">
    <property type="entry name" value="GGDEF"/>
    <property type="match status" value="1"/>
</dbReference>
<dbReference type="CDD" id="cd00130">
    <property type="entry name" value="PAS"/>
    <property type="match status" value="2"/>
</dbReference>
<dbReference type="SUPFAM" id="SSF55073">
    <property type="entry name" value="Nucleotide cyclase"/>
    <property type="match status" value="1"/>
</dbReference>
<dbReference type="InterPro" id="IPR000160">
    <property type="entry name" value="GGDEF_dom"/>
</dbReference>
<dbReference type="PANTHER" id="PTHR44757:SF2">
    <property type="entry name" value="BIOFILM ARCHITECTURE MAINTENANCE PROTEIN MBAA"/>
    <property type="match status" value="1"/>
</dbReference>
<dbReference type="SUPFAM" id="SSF55785">
    <property type="entry name" value="PYP-like sensor domain (PAS domain)"/>
    <property type="match status" value="2"/>
</dbReference>
<feature type="domain" description="PAS" evidence="1">
    <location>
        <begin position="17"/>
        <end position="55"/>
    </location>
</feature>
<name>A0A4V3D5K3_9BACI</name>
<sequence length="686" mass="78460">MTNEEYIVLQDILDSVLFQKTNQGMMITTLQGEILAVNRLFEALTGYREEEIIGKKAAIFKTEKNHNFWKQVKETGSWDGKLISYKKNGTSYEKGLSIRTIYTQKEKPLYYIGMFSDVTKESRAEKRLHLQAKVIEQTVEGVMITDHKLRILSINPAFTRVTGYTENEVLGKTPRFLQSGKQEKWFYERMCQSLKENGEWQGEVWNKSKNGTIYPEWLSVSVVTDENGKPTHYVSIYSDISHRKQAEDRLYKLAHYDMLTDLPNRRTFENRLSQAIQLASQEKTRVALVFIDLDRFKQINDTFGHAAGDELLRQVGQRMEKTVRPDDVVSRWGGDEFTIILENYDHLHQITAMAEAIHSSMSEPFHIQGGETLVTPSIGISVYPEDGQDTEMLLKKADTAMYMAKKEKNTYKYFTQEMQSLDAQLSDTRQRIRTAMENNEFFLMYQPQIALATGKLSGLEALLRWNNEENGFISPAVFIPLAEETGQIVELGLWVIQTACEQIQEWSISTGLSYPVSINISALQLEEKDFVHKVKEIISMTGVDAAFLRFELTESIFIKDCSSTIQSLQHFKEMGIQLAVDDFGTGYSSLSYLKRLPVNELKIDQSFLRDVLIDGSNATIVTALIDIAHSLGIRVVAEGIELQDQESFLKKRNCDIGQGYLYSRPVLGVDVTNQWLKKENSRILSK</sequence>
<dbReference type="Gene3D" id="3.30.70.270">
    <property type="match status" value="1"/>
</dbReference>
<dbReference type="EMBL" id="SNYJ01000006">
    <property type="protein sequence ID" value="TDQ40317.1"/>
    <property type="molecule type" value="Genomic_DNA"/>
</dbReference>
<dbReference type="FunFam" id="3.30.70.270:FF:000001">
    <property type="entry name" value="Diguanylate cyclase domain protein"/>
    <property type="match status" value="1"/>
</dbReference>